<comment type="caution">
    <text evidence="7">The sequence shown here is derived from an EMBL/GenBank/DDBJ whole genome shotgun (WGS) entry which is preliminary data.</text>
</comment>
<dbReference type="RefSeq" id="WP_030556147.1">
    <property type="nucleotide sequence ID" value="NZ_BMUB01000025.1"/>
</dbReference>
<sequence>MPTLPRERPEPPEPHQPSQAHEARRTAESFGADAHRYDQARPRYPDDLVARTVAGSPGPEVLDIGCGTGIAARQFQAAGCTVLGLDPDVRMADPARARGLPVEVATFEAWDPAGRTFDTVIAAQSWHWVDPAVGAAKAARVLRPNGRLAIFGHVFEPPAEVAEPFAAAFRRVAPESPFSSQPARRPLETYQAGYAKIADTIRETGRFSAPEQWRYDWDRPYTRDQWLDLLPTTGALTRLRPDQLTEILAAVGHAIDTLGGRFTMHYTTLATTATRTAAP</sequence>
<evidence type="ECO:0000256" key="2">
    <source>
        <dbReference type="ARBA" id="ARBA00022603"/>
    </source>
</evidence>
<dbReference type="Pfam" id="PF08241">
    <property type="entry name" value="Methyltransf_11"/>
    <property type="match status" value="1"/>
</dbReference>
<dbReference type="Gene3D" id="3.40.50.150">
    <property type="entry name" value="Vaccinia Virus protein VP39"/>
    <property type="match status" value="1"/>
</dbReference>
<feature type="compositionally biased region" description="Basic and acidic residues" evidence="4">
    <location>
        <begin position="21"/>
        <end position="43"/>
    </location>
</feature>
<name>A0A1E7N8N9_KITAU</name>
<dbReference type="GO" id="GO:0032259">
    <property type="term" value="P:methylation"/>
    <property type="evidence" value="ECO:0007669"/>
    <property type="project" value="UniProtKB-KW"/>
</dbReference>
<evidence type="ECO:0000256" key="4">
    <source>
        <dbReference type="SAM" id="MobiDB-lite"/>
    </source>
</evidence>
<dbReference type="PANTHER" id="PTHR44942:SF4">
    <property type="entry name" value="METHYLTRANSFERASE TYPE 11 DOMAIN-CONTAINING PROTEIN"/>
    <property type="match status" value="1"/>
</dbReference>
<protein>
    <submittedName>
        <fullName evidence="7">Methyltransferase type 11</fullName>
    </submittedName>
</protein>
<proteinExistence type="inferred from homology"/>
<feature type="region of interest" description="Disordered" evidence="4">
    <location>
        <begin position="1"/>
        <end position="43"/>
    </location>
</feature>
<dbReference type="EMBL" id="JPRF03000021">
    <property type="protein sequence ID" value="OEV37051.1"/>
    <property type="molecule type" value="Genomic_DNA"/>
</dbReference>
<dbReference type="Proteomes" id="UP000037395">
    <property type="component" value="Unassembled WGS sequence"/>
</dbReference>
<gene>
    <name evidence="6" type="ORF">GCM10010502_64600</name>
    <name evidence="7" type="ORF">HS99_0004280</name>
</gene>
<reference evidence="7 8" key="2">
    <citation type="submission" date="2014-07" db="EMBL/GenBank/DDBJ databases">
        <authorList>
            <person name="Zhang J.E."/>
            <person name="Yang H."/>
            <person name="Guo J."/>
            <person name="Deng Z."/>
            <person name="Luo H."/>
            <person name="Luo M."/>
            <person name="Zhao B."/>
        </authorList>
    </citation>
    <scope>NUCLEOTIDE SEQUENCE [LARGE SCALE GENOMIC DNA]</scope>
    <source>
        <strain evidence="7">ATCC 10762</strain>
        <strain evidence="8">ATCC 10762 / DSM 40127 / CCM 3239 / JCM 4008 / LMG 5968 / NBRC 12843 / NCIMB 8234 / A-377</strain>
    </source>
</reference>
<feature type="domain" description="Methyltransferase type 11" evidence="5">
    <location>
        <begin position="62"/>
        <end position="150"/>
    </location>
</feature>
<reference evidence="6" key="1">
    <citation type="journal article" date="2014" name="Int. J. Syst. Evol. Microbiol.">
        <title>Complete genome sequence of Corynebacterium casei LMG S-19264T (=DSM 44701T), isolated from a smear-ripened cheese.</title>
        <authorList>
            <consortium name="US DOE Joint Genome Institute (JGI-PGF)"/>
            <person name="Walter F."/>
            <person name="Albersmeier A."/>
            <person name="Kalinowski J."/>
            <person name="Ruckert C."/>
        </authorList>
    </citation>
    <scope>NUCLEOTIDE SEQUENCE</scope>
    <source>
        <strain evidence="6">JCM 4434</strain>
    </source>
</reference>
<reference evidence="7" key="4">
    <citation type="submission" date="2016-08" db="EMBL/GenBank/DDBJ databases">
        <title>Sequencing, Assembly and Comparative Genomics of S. aureofaciens ATCC 10762.</title>
        <authorList>
            <person name="Gradnigo J.S."/>
            <person name="Johnson N."/>
            <person name="Somerville G.A."/>
        </authorList>
    </citation>
    <scope>NUCLEOTIDE SEQUENCE [LARGE SCALE GENOMIC DNA]</scope>
    <source>
        <strain evidence="7">ATCC 10762</strain>
    </source>
</reference>
<reference evidence="6" key="5">
    <citation type="submission" date="2020-09" db="EMBL/GenBank/DDBJ databases">
        <authorList>
            <person name="Sun Q."/>
            <person name="Ohkuma M."/>
        </authorList>
    </citation>
    <scope>NUCLEOTIDE SEQUENCE</scope>
    <source>
        <strain evidence="6">JCM 4434</strain>
    </source>
</reference>
<evidence type="ECO:0000256" key="3">
    <source>
        <dbReference type="ARBA" id="ARBA00022679"/>
    </source>
</evidence>
<evidence type="ECO:0000259" key="5">
    <source>
        <dbReference type="Pfam" id="PF08241"/>
    </source>
</evidence>
<evidence type="ECO:0000313" key="6">
    <source>
        <dbReference type="EMBL" id="GGV01139.1"/>
    </source>
</evidence>
<keyword evidence="3 7" id="KW-0808">Transferase</keyword>
<accession>A0A8H9I0M6</accession>
<dbReference type="OrthoDB" id="9797252at2"/>
<dbReference type="Proteomes" id="UP000610124">
    <property type="component" value="Unassembled WGS sequence"/>
</dbReference>
<dbReference type="SUPFAM" id="SSF53335">
    <property type="entry name" value="S-adenosyl-L-methionine-dependent methyltransferases"/>
    <property type="match status" value="1"/>
</dbReference>
<dbReference type="AlphaFoldDB" id="A0A1E7N8N9"/>
<reference evidence="8" key="3">
    <citation type="submission" date="2016-08" db="EMBL/GenBank/DDBJ databases">
        <title>Sequencing, assembly and comparative genomics of S. aureofaciens ATCC 10762.</title>
        <authorList>
            <person name="Gradnigo J.S."/>
            <person name="Johnson N."/>
            <person name="Somerville G.A."/>
        </authorList>
    </citation>
    <scope>NUCLEOTIDE SEQUENCE [LARGE SCALE GENOMIC DNA]</scope>
    <source>
        <strain evidence="8">ATCC 10762 / DSM 40127 / CCM 3239 / JCM 4008 / LMG 5968 / NBRC 12843 / NCIMB 8234 / A-377</strain>
    </source>
</reference>
<dbReference type="InterPro" id="IPR013216">
    <property type="entry name" value="Methyltransf_11"/>
</dbReference>
<keyword evidence="2 7" id="KW-0489">Methyltransferase</keyword>
<keyword evidence="8" id="KW-1185">Reference proteome</keyword>
<dbReference type="GeneID" id="97489377"/>
<evidence type="ECO:0000313" key="7">
    <source>
        <dbReference type="EMBL" id="OEV37051.1"/>
    </source>
</evidence>
<comment type="similarity">
    <text evidence="1">Belongs to the methyltransferase superfamily.</text>
</comment>
<dbReference type="PANTHER" id="PTHR44942">
    <property type="entry name" value="METHYLTRANSF_11 DOMAIN-CONTAINING PROTEIN"/>
    <property type="match status" value="1"/>
</dbReference>
<dbReference type="GO" id="GO:0008757">
    <property type="term" value="F:S-adenosylmethionine-dependent methyltransferase activity"/>
    <property type="evidence" value="ECO:0007669"/>
    <property type="project" value="InterPro"/>
</dbReference>
<evidence type="ECO:0000256" key="1">
    <source>
        <dbReference type="ARBA" id="ARBA00008361"/>
    </source>
</evidence>
<dbReference type="InterPro" id="IPR051052">
    <property type="entry name" value="Diverse_substrate_MTase"/>
</dbReference>
<dbReference type="EMBL" id="BMUB01000025">
    <property type="protein sequence ID" value="GGV01139.1"/>
    <property type="molecule type" value="Genomic_DNA"/>
</dbReference>
<organism evidence="7 8">
    <name type="scientific">Kitasatospora aureofaciens</name>
    <name type="common">Streptomyces aureofaciens</name>
    <dbReference type="NCBI Taxonomy" id="1894"/>
    <lineage>
        <taxon>Bacteria</taxon>
        <taxon>Bacillati</taxon>
        <taxon>Actinomycetota</taxon>
        <taxon>Actinomycetes</taxon>
        <taxon>Kitasatosporales</taxon>
        <taxon>Streptomycetaceae</taxon>
        <taxon>Kitasatospora</taxon>
    </lineage>
</organism>
<accession>A0A1E7N8N9</accession>
<dbReference type="CDD" id="cd02440">
    <property type="entry name" value="AdoMet_MTases"/>
    <property type="match status" value="1"/>
</dbReference>
<evidence type="ECO:0000313" key="8">
    <source>
        <dbReference type="Proteomes" id="UP000037395"/>
    </source>
</evidence>
<dbReference type="InterPro" id="IPR029063">
    <property type="entry name" value="SAM-dependent_MTases_sf"/>
</dbReference>
<dbReference type="KEGG" id="kau:B6264_24720"/>
<feature type="compositionally biased region" description="Basic and acidic residues" evidence="4">
    <location>
        <begin position="1"/>
        <end position="13"/>
    </location>
</feature>